<dbReference type="AlphaFoldDB" id="A0A392REH2"/>
<protein>
    <recommendedName>
        <fullName evidence="3">Chromo domain-containing protein</fullName>
    </recommendedName>
</protein>
<proteinExistence type="predicted"/>
<keyword evidence="2" id="KW-1185">Reference proteome</keyword>
<evidence type="ECO:0008006" key="3">
    <source>
        <dbReference type="Google" id="ProtNLM"/>
    </source>
</evidence>
<evidence type="ECO:0000313" key="1">
    <source>
        <dbReference type="EMBL" id="MCI34607.1"/>
    </source>
</evidence>
<dbReference type="EMBL" id="LXQA010215391">
    <property type="protein sequence ID" value="MCI34607.1"/>
    <property type="molecule type" value="Genomic_DNA"/>
</dbReference>
<feature type="non-terminal residue" evidence="1">
    <location>
        <position position="1"/>
    </location>
</feature>
<dbReference type="SUPFAM" id="SSF54160">
    <property type="entry name" value="Chromo domain-like"/>
    <property type="match status" value="1"/>
</dbReference>
<comment type="caution">
    <text evidence="1">The sequence shown here is derived from an EMBL/GenBank/DDBJ whole genome shotgun (WGS) entry which is preliminary data.</text>
</comment>
<sequence>GNYQTLGELPKELDIIAEEEIYPDKVLGSRVTIQGGVPVSQSLIQWKHKSVDDVTWEDNDVLRGQFPEFNLEDKVISEEGGIDGN</sequence>
<organism evidence="1 2">
    <name type="scientific">Trifolium medium</name>
    <dbReference type="NCBI Taxonomy" id="97028"/>
    <lineage>
        <taxon>Eukaryota</taxon>
        <taxon>Viridiplantae</taxon>
        <taxon>Streptophyta</taxon>
        <taxon>Embryophyta</taxon>
        <taxon>Tracheophyta</taxon>
        <taxon>Spermatophyta</taxon>
        <taxon>Magnoliopsida</taxon>
        <taxon>eudicotyledons</taxon>
        <taxon>Gunneridae</taxon>
        <taxon>Pentapetalae</taxon>
        <taxon>rosids</taxon>
        <taxon>fabids</taxon>
        <taxon>Fabales</taxon>
        <taxon>Fabaceae</taxon>
        <taxon>Papilionoideae</taxon>
        <taxon>50 kb inversion clade</taxon>
        <taxon>NPAAA clade</taxon>
        <taxon>Hologalegina</taxon>
        <taxon>IRL clade</taxon>
        <taxon>Trifolieae</taxon>
        <taxon>Trifolium</taxon>
    </lineage>
</organism>
<dbReference type="InterPro" id="IPR016197">
    <property type="entry name" value="Chromo-like_dom_sf"/>
</dbReference>
<evidence type="ECO:0000313" key="2">
    <source>
        <dbReference type="Proteomes" id="UP000265520"/>
    </source>
</evidence>
<name>A0A392REH2_9FABA</name>
<accession>A0A392REH2</accession>
<dbReference type="Proteomes" id="UP000265520">
    <property type="component" value="Unassembled WGS sequence"/>
</dbReference>
<reference evidence="1 2" key="1">
    <citation type="journal article" date="2018" name="Front. Plant Sci.">
        <title>Red Clover (Trifolium pratense) and Zigzag Clover (T. medium) - A Picture of Genomic Similarities and Differences.</title>
        <authorList>
            <person name="Dluhosova J."/>
            <person name="Istvanek J."/>
            <person name="Nedelnik J."/>
            <person name="Repkova J."/>
        </authorList>
    </citation>
    <scope>NUCLEOTIDE SEQUENCE [LARGE SCALE GENOMIC DNA]</scope>
    <source>
        <strain evidence="2">cv. 10/8</strain>
        <tissue evidence="1">Leaf</tissue>
    </source>
</reference>
<feature type="non-terminal residue" evidence="1">
    <location>
        <position position="85"/>
    </location>
</feature>